<feature type="transmembrane region" description="Helical" evidence="1">
    <location>
        <begin position="109"/>
        <end position="133"/>
    </location>
</feature>
<feature type="transmembrane region" description="Helical" evidence="1">
    <location>
        <begin position="61"/>
        <end position="85"/>
    </location>
</feature>
<evidence type="ECO:0000256" key="1">
    <source>
        <dbReference type="SAM" id="Phobius"/>
    </source>
</evidence>
<feature type="transmembrane region" description="Helical" evidence="1">
    <location>
        <begin position="20"/>
        <end position="41"/>
    </location>
</feature>
<proteinExistence type="predicted"/>
<comment type="caution">
    <text evidence="3">The sequence shown here is derived from an EMBL/GenBank/DDBJ whole genome shotgun (WGS) entry which is preliminary data.</text>
</comment>
<keyword evidence="1" id="KW-0812">Transmembrane</keyword>
<dbReference type="PATRIC" id="fig|157733.3.peg.2524"/>
<feature type="transmembrane region" description="Helical" evidence="1">
    <location>
        <begin position="281"/>
        <end position="299"/>
    </location>
</feature>
<dbReference type="Proteomes" id="UP000035996">
    <property type="component" value="Unassembled WGS sequence"/>
</dbReference>
<keyword evidence="4" id="KW-1185">Reference proteome</keyword>
<feature type="domain" description="DUF6449" evidence="2">
    <location>
        <begin position="432"/>
        <end position="539"/>
    </location>
</feature>
<feature type="transmembrane region" description="Helical" evidence="1">
    <location>
        <begin position="340"/>
        <end position="360"/>
    </location>
</feature>
<protein>
    <recommendedName>
        <fullName evidence="2">DUF6449 domain-containing protein</fullName>
    </recommendedName>
</protein>
<dbReference type="RefSeq" id="WP_048309125.1">
    <property type="nucleotide sequence ID" value="NZ_CP119526.1"/>
</dbReference>
<feature type="transmembrane region" description="Helical" evidence="1">
    <location>
        <begin position="305"/>
        <end position="328"/>
    </location>
</feature>
<feature type="transmembrane region" description="Helical" evidence="1">
    <location>
        <begin position="145"/>
        <end position="166"/>
    </location>
</feature>
<evidence type="ECO:0000313" key="4">
    <source>
        <dbReference type="Proteomes" id="UP000035996"/>
    </source>
</evidence>
<dbReference type="Pfam" id="PF20047">
    <property type="entry name" value="DUF6449"/>
    <property type="match status" value="1"/>
</dbReference>
<evidence type="ECO:0000259" key="2">
    <source>
        <dbReference type="Pfam" id="PF20047"/>
    </source>
</evidence>
<dbReference type="AlphaFoldDB" id="A0A0J6FUK8"/>
<dbReference type="OrthoDB" id="1706490at2"/>
<feature type="transmembrane region" description="Helical" evidence="1">
    <location>
        <begin position="238"/>
        <end position="261"/>
    </location>
</feature>
<dbReference type="STRING" id="157733.AB986_01575"/>
<evidence type="ECO:0000313" key="3">
    <source>
        <dbReference type="EMBL" id="KMM38042.1"/>
    </source>
</evidence>
<feature type="transmembrane region" description="Helical" evidence="1">
    <location>
        <begin position="178"/>
        <end position="201"/>
    </location>
</feature>
<keyword evidence="1" id="KW-1133">Transmembrane helix</keyword>
<accession>A0A0J6FUK8</accession>
<name>A0A0J6FUK8_9BACL</name>
<dbReference type="InterPro" id="IPR045611">
    <property type="entry name" value="DUF6449"/>
</dbReference>
<gene>
    <name evidence="3" type="ORF">AB986_01575</name>
</gene>
<reference evidence="3" key="1">
    <citation type="submission" date="2015-06" db="EMBL/GenBank/DDBJ databases">
        <authorList>
            <person name="Liu B."/>
            <person name="Wang J."/>
            <person name="Zhu Y."/>
            <person name="Liu G."/>
            <person name="Chen Q."/>
            <person name="Zheng C."/>
            <person name="Che J."/>
            <person name="Ge C."/>
            <person name="Shi H."/>
            <person name="Pan Z."/>
            <person name="Liu X."/>
        </authorList>
    </citation>
    <scope>NUCLEOTIDE SEQUENCE [LARGE SCALE GENOMIC DNA]</scope>
    <source>
        <strain evidence="3">DSM 16346</strain>
    </source>
</reference>
<dbReference type="EMBL" id="LELK01000001">
    <property type="protein sequence ID" value="KMM38042.1"/>
    <property type="molecule type" value="Genomic_DNA"/>
</dbReference>
<keyword evidence="1" id="KW-0472">Membrane</keyword>
<sequence>MPSITSSFRNELFKQNFRNVGWISILYLVGLLFTLPLQLAMALSKEYVRDPYGSGLFDHTFFFEFQSLFLFTIPVLMAVFLLRYLQVSASSDFMHSLPIRREALFRHQIGSGIFMLITPILFASIIMFLFYIFVDVSDFYTLGDLGYWMLVTIVVTLLVFIASVFVGTLTGLSAVQGVLTYILLLFPAGIYILITFHVSYFTVGYAEINGLDQTFEHFSPITDVLMTNRLEGQDVLPIGYLTLAIYFVISIVLYYFAMIIYKKRPLESATQAIALHSLKPVLKFSMTFCFALFVGMYFGETQSSIPWIIGGYFLGIIIGYLLATMLIAKTWRVFTFEHAKGILVYGIAASLIASIIPVFWQKYESYVPPLDEVDYVYIGDTYYEYEDAKLYNESLSFIRSDETINAIRTLHEEFIQQGDPLNRSGKYYFISYKMKSGEEVQRSYRMNPKEINSELKAVWETEDYKKLAYPLMNLDPSNVQKINIHPHGPGNAEAVIVDPAKMKEFFSHMKSDINALSFEEMNNPVGLQSYVSVTLDNEKDRRAYAYQRNTMIPTSYENTTKWLKGEDLYDIAFTSVDEIDHMKVYSMELSENQYPEDVYHQMMNGDSSALTERHLEVTDEKQIEEALKGQQSASDGKFVVGIHYDDDDDFFDVLSFNEENAPDFIKDYFEDVK</sequence>
<organism evidence="3 4">
    <name type="scientific">Guptibacillus hwajinpoensis</name>
    <dbReference type="NCBI Taxonomy" id="208199"/>
    <lineage>
        <taxon>Bacteria</taxon>
        <taxon>Bacillati</taxon>
        <taxon>Bacillota</taxon>
        <taxon>Bacilli</taxon>
        <taxon>Bacillales</taxon>
        <taxon>Guptibacillaceae</taxon>
        <taxon>Guptibacillus</taxon>
    </lineage>
</organism>